<dbReference type="Gene3D" id="2.60.120.10">
    <property type="entry name" value="Jelly Rolls"/>
    <property type="match status" value="1"/>
</dbReference>
<dbReference type="SUPFAM" id="SSF51206">
    <property type="entry name" value="cAMP-binding domain-like"/>
    <property type="match status" value="1"/>
</dbReference>
<dbReference type="AlphaFoldDB" id="A0A1H9SNA7"/>
<evidence type="ECO:0000259" key="4">
    <source>
        <dbReference type="PROSITE" id="PS51063"/>
    </source>
</evidence>
<dbReference type="Gene3D" id="1.10.10.10">
    <property type="entry name" value="Winged helix-like DNA-binding domain superfamily/Winged helix DNA-binding domain"/>
    <property type="match status" value="1"/>
</dbReference>
<keyword evidence="6" id="KW-1185">Reference proteome</keyword>
<dbReference type="InterPro" id="IPR000595">
    <property type="entry name" value="cNMP-bd_dom"/>
</dbReference>
<evidence type="ECO:0000313" key="5">
    <source>
        <dbReference type="EMBL" id="SER86421.1"/>
    </source>
</evidence>
<dbReference type="InterPro" id="IPR012318">
    <property type="entry name" value="HTH_CRP"/>
</dbReference>
<keyword evidence="3" id="KW-0804">Transcription</keyword>
<evidence type="ECO:0000256" key="3">
    <source>
        <dbReference type="ARBA" id="ARBA00023163"/>
    </source>
</evidence>
<dbReference type="GO" id="GO:0003677">
    <property type="term" value="F:DNA binding"/>
    <property type="evidence" value="ECO:0007669"/>
    <property type="project" value="UniProtKB-KW"/>
</dbReference>
<keyword evidence="1" id="KW-0805">Transcription regulation</keyword>
<organism evidence="5 6">
    <name type="scientific">Tranquillimonas rosea</name>
    <dbReference type="NCBI Taxonomy" id="641238"/>
    <lineage>
        <taxon>Bacteria</taxon>
        <taxon>Pseudomonadati</taxon>
        <taxon>Pseudomonadota</taxon>
        <taxon>Alphaproteobacteria</taxon>
        <taxon>Rhodobacterales</taxon>
        <taxon>Roseobacteraceae</taxon>
        <taxon>Tranquillimonas</taxon>
    </lineage>
</organism>
<dbReference type="Pfam" id="PF13545">
    <property type="entry name" value="HTH_Crp_2"/>
    <property type="match status" value="1"/>
</dbReference>
<feature type="domain" description="HTH crp-type" evidence="4">
    <location>
        <begin position="162"/>
        <end position="236"/>
    </location>
</feature>
<dbReference type="CDD" id="cd00038">
    <property type="entry name" value="CAP_ED"/>
    <property type="match status" value="1"/>
</dbReference>
<name>A0A1H9SNA7_9RHOB</name>
<dbReference type="GO" id="GO:0006355">
    <property type="term" value="P:regulation of DNA-templated transcription"/>
    <property type="evidence" value="ECO:0007669"/>
    <property type="project" value="InterPro"/>
</dbReference>
<dbReference type="STRING" id="641238.SAMN04490244_103300"/>
<keyword evidence="5" id="KW-0808">Transferase</keyword>
<dbReference type="GO" id="GO:0016301">
    <property type="term" value="F:kinase activity"/>
    <property type="evidence" value="ECO:0007669"/>
    <property type="project" value="UniProtKB-KW"/>
</dbReference>
<dbReference type="Proteomes" id="UP000198885">
    <property type="component" value="Unassembled WGS sequence"/>
</dbReference>
<gene>
    <name evidence="5" type="ORF">SAMN04490244_103300</name>
</gene>
<dbReference type="SUPFAM" id="SSF46785">
    <property type="entry name" value="Winged helix' DNA-binding domain"/>
    <property type="match status" value="1"/>
</dbReference>
<dbReference type="EMBL" id="FOGU01000003">
    <property type="protein sequence ID" value="SER86421.1"/>
    <property type="molecule type" value="Genomic_DNA"/>
</dbReference>
<keyword evidence="5" id="KW-0418">Kinase</keyword>
<accession>A0A1H9SNA7</accession>
<dbReference type="InterPro" id="IPR014710">
    <property type="entry name" value="RmlC-like_jellyroll"/>
</dbReference>
<dbReference type="PROSITE" id="PS51063">
    <property type="entry name" value="HTH_CRP_2"/>
    <property type="match status" value="1"/>
</dbReference>
<keyword evidence="2" id="KW-0238">DNA-binding</keyword>
<dbReference type="Pfam" id="PF00027">
    <property type="entry name" value="cNMP_binding"/>
    <property type="match status" value="1"/>
</dbReference>
<dbReference type="InterPro" id="IPR036388">
    <property type="entry name" value="WH-like_DNA-bd_sf"/>
</dbReference>
<protein>
    <submittedName>
        <fullName evidence="5">cAMP-binding domain of CRP or a regulatory subunit of cAMP-dependent protein kinases</fullName>
    </submittedName>
</protein>
<reference evidence="5 6" key="1">
    <citation type="submission" date="2016-10" db="EMBL/GenBank/DDBJ databases">
        <authorList>
            <person name="de Groot N.N."/>
        </authorList>
    </citation>
    <scope>NUCLEOTIDE SEQUENCE [LARGE SCALE GENOMIC DNA]</scope>
    <source>
        <strain evidence="5 6">DSM 23042</strain>
    </source>
</reference>
<dbReference type="InterPro" id="IPR018490">
    <property type="entry name" value="cNMP-bd_dom_sf"/>
</dbReference>
<evidence type="ECO:0000256" key="1">
    <source>
        <dbReference type="ARBA" id="ARBA00023015"/>
    </source>
</evidence>
<proteinExistence type="predicted"/>
<sequence>MRLIEAIPATTWSATVPTSELLPLVLSKRDRLDPEDHAALSALPVRTERYEHGATIIPQGPAPNESCLVVAGMSLRTQQLGQSRTIVSAIHIPGDFVDLHAFLLDELDHSVVAQGRCEVQFIHSDALREVTRTRPHLTRLLWMSTLIDAKIHRAWLAASVGLRATERIGHLLSELFVRYQLIGAVRDGTFRMPLEQKDLESLLGYSKTHVNRSVQELRARGLIDWERNTVTVHQPDTLADLSKFDPKYLELRSAAR</sequence>
<dbReference type="InterPro" id="IPR036390">
    <property type="entry name" value="WH_DNA-bd_sf"/>
</dbReference>
<evidence type="ECO:0000256" key="2">
    <source>
        <dbReference type="ARBA" id="ARBA00023125"/>
    </source>
</evidence>
<evidence type="ECO:0000313" key="6">
    <source>
        <dbReference type="Proteomes" id="UP000198885"/>
    </source>
</evidence>